<dbReference type="GO" id="GO:0008270">
    <property type="term" value="F:zinc ion binding"/>
    <property type="evidence" value="ECO:0007669"/>
    <property type="project" value="InterPro"/>
</dbReference>
<dbReference type="GO" id="GO:0003723">
    <property type="term" value="F:RNA binding"/>
    <property type="evidence" value="ECO:0007669"/>
    <property type="project" value="InterPro"/>
</dbReference>
<dbReference type="InterPro" id="IPR032867">
    <property type="entry name" value="DYW_dom"/>
</dbReference>
<dbReference type="PANTHER" id="PTHR47926">
    <property type="entry name" value="PENTATRICOPEPTIDE REPEAT-CONTAINING PROTEIN"/>
    <property type="match status" value="1"/>
</dbReference>
<dbReference type="PANTHER" id="PTHR47926:SF466">
    <property type="entry name" value="(WILD MALAYSIAN BANANA) HYPOTHETICAL PROTEIN"/>
    <property type="match status" value="1"/>
</dbReference>
<dbReference type="InterPro" id="IPR011990">
    <property type="entry name" value="TPR-like_helical_dom_sf"/>
</dbReference>
<dbReference type="Gene3D" id="1.25.40.10">
    <property type="entry name" value="Tetratricopeptide repeat domain"/>
    <property type="match status" value="1"/>
</dbReference>
<dbReference type="Pfam" id="PF14432">
    <property type="entry name" value="DYW_deaminase"/>
    <property type="match status" value="1"/>
</dbReference>
<protein>
    <recommendedName>
        <fullName evidence="1">DYW domain-containing protein</fullName>
    </recommendedName>
</protein>
<organism evidence="2">
    <name type="scientific">Arundo donax</name>
    <name type="common">Giant reed</name>
    <name type="synonym">Donax arundinaceus</name>
    <dbReference type="NCBI Taxonomy" id="35708"/>
    <lineage>
        <taxon>Eukaryota</taxon>
        <taxon>Viridiplantae</taxon>
        <taxon>Streptophyta</taxon>
        <taxon>Embryophyta</taxon>
        <taxon>Tracheophyta</taxon>
        <taxon>Spermatophyta</taxon>
        <taxon>Magnoliopsida</taxon>
        <taxon>Liliopsida</taxon>
        <taxon>Poales</taxon>
        <taxon>Poaceae</taxon>
        <taxon>PACMAD clade</taxon>
        <taxon>Arundinoideae</taxon>
        <taxon>Arundineae</taxon>
        <taxon>Arundo</taxon>
    </lineage>
</organism>
<feature type="domain" description="DYW" evidence="1">
    <location>
        <begin position="158"/>
        <end position="250"/>
    </location>
</feature>
<sequence length="250" mass="28745">MFDLMVKEQSKVLNIEHYGCVIYLLGCFGRLQKALNLIQKMPFEPTRAIWGSLLGACRVHVNVHVGELVAQKLLDIEPENAGNYVILSNIYAAAGMWKDVFRVRKLMLKKTVIKEPGWSWMILDKIIHTFHSSERFHPRREDIHAKIKEIYVDIKAAGFVPDLSCVLHDVDDEQKERMLLGHSEKLAITFGLMSTPPGLTIWVMKNLRICVDCHNFAKFVSKVYGREISLRDKNRFHLIAEGTCTCGDYW</sequence>
<reference evidence="2" key="1">
    <citation type="submission" date="2014-09" db="EMBL/GenBank/DDBJ databases">
        <authorList>
            <person name="Magalhaes I.L.F."/>
            <person name="Oliveira U."/>
            <person name="Santos F.R."/>
            <person name="Vidigal T.H.D.A."/>
            <person name="Brescovit A.D."/>
            <person name="Santos A.J."/>
        </authorList>
    </citation>
    <scope>NUCLEOTIDE SEQUENCE</scope>
    <source>
        <tissue evidence="2">Shoot tissue taken approximately 20 cm above the soil surface</tissue>
    </source>
</reference>
<name>A0A0A8XNV1_ARUDO</name>
<dbReference type="EMBL" id="GBRH01282586">
    <property type="protein sequence ID" value="JAD15309.1"/>
    <property type="molecule type" value="Transcribed_RNA"/>
</dbReference>
<evidence type="ECO:0000259" key="1">
    <source>
        <dbReference type="Pfam" id="PF14432"/>
    </source>
</evidence>
<proteinExistence type="predicted"/>
<dbReference type="AlphaFoldDB" id="A0A0A8XNV1"/>
<dbReference type="Pfam" id="PF20431">
    <property type="entry name" value="E_motif"/>
    <property type="match status" value="1"/>
</dbReference>
<reference evidence="2" key="2">
    <citation type="journal article" date="2015" name="Data Brief">
        <title>Shoot transcriptome of the giant reed, Arundo donax.</title>
        <authorList>
            <person name="Barrero R.A."/>
            <person name="Guerrero F.D."/>
            <person name="Moolhuijzen P."/>
            <person name="Goolsby J.A."/>
            <person name="Tidwell J."/>
            <person name="Bellgard S.E."/>
            <person name="Bellgard M.I."/>
        </authorList>
    </citation>
    <scope>NUCLEOTIDE SEQUENCE</scope>
    <source>
        <tissue evidence="2">Shoot tissue taken approximately 20 cm above the soil surface</tissue>
    </source>
</reference>
<evidence type="ECO:0000313" key="2">
    <source>
        <dbReference type="EMBL" id="JAD15309.1"/>
    </source>
</evidence>
<dbReference type="InterPro" id="IPR046848">
    <property type="entry name" value="E_motif"/>
</dbReference>
<dbReference type="GO" id="GO:0009451">
    <property type="term" value="P:RNA modification"/>
    <property type="evidence" value="ECO:0007669"/>
    <property type="project" value="InterPro"/>
</dbReference>
<dbReference type="InterPro" id="IPR046960">
    <property type="entry name" value="PPR_At4g14850-like_plant"/>
</dbReference>
<accession>A0A0A8XNV1</accession>